<name>A0A0F9WA41_9ZZZZ</name>
<dbReference type="AlphaFoldDB" id="A0A0F9WA41"/>
<comment type="caution">
    <text evidence="1">The sequence shown here is derived from an EMBL/GenBank/DDBJ whole genome shotgun (WGS) entry which is preliminary data.</text>
</comment>
<protein>
    <submittedName>
        <fullName evidence="1">Uncharacterized protein</fullName>
    </submittedName>
</protein>
<reference evidence="1" key="1">
    <citation type="journal article" date="2015" name="Nature">
        <title>Complex archaea that bridge the gap between prokaryotes and eukaryotes.</title>
        <authorList>
            <person name="Spang A."/>
            <person name="Saw J.H."/>
            <person name="Jorgensen S.L."/>
            <person name="Zaremba-Niedzwiedzka K."/>
            <person name="Martijn J."/>
            <person name="Lind A.E."/>
            <person name="van Eijk R."/>
            <person name="Schleper C."/>
            <person name="Guy L."/>
            <person name="Ettema T.J."/>
        </authorList>
    </citation>
    <scope>NUCLEOTIDE SEQUENCE</scope>
</reference>
<organism evidence="1">
    <name type="scientific">marine sediment metagenome</name>
    <dbReference type="NCBI Taxonomy" id="412755"/>
    <lineage>
        <taxon>unclassified sequences</taxon>
        <taxon>metagenomes</taxon>
        <taxon>ecological metagenomes</taxon>
    </lineage>
</organism>
<accession>A0A0F9WA41</accession>
<gene>
    <name evidence="1" type="ORF">LCGC14_0384800</name>
</gene>
<sequence length="74" mass="8435">MILLEPVEIMGAVLAIDRDWQGYTDDYAIQENIVKATGKKILIQLQAIYNLPDGGMFNERMGEFIQELMEEAND</sequence>
<proteinExistence type="predicted"/>
<evidence type="ECO:0000313" key="1">
    <source>
        <dbReference type="EMBL" id="KKN74978.1"/>
    </source>
</evidence>
<dbReference type="EMBL" id="LAZR01000317">
    <property type="protein sequence ID" value="KKN74978.1"/>
    <property type="molecule type" value="Genomic_DNA"/>
</dbReference>